<proteinExistence type="predicted"/>
<evidence type="ECO:0008006" key="4">
    <source>
        <dbReference type="Google" id="ProtNLM"/>
    </source>
</evidence>
<keyword evidence="1" id="KW-0732">Signal</keyword>
<comment type="caution">
    <text evidence="2">The sequence shown here is derived from an EMBL/GenBank/DDBJ whole genome shotgun (WGS) entry which is preliminary data.</text>
</comment>
<evidence type="ECO:0000313" key="3">
    <source>
        <dbReference type="Proteomes" id="UP001162162"/>
    </source>
</evidence>
<name>A0AAV8Z5Y6_9CUCU</name>
<dbReference type="AlphaFoldDB" id="A0AAV8Z5Y6"/>
<feature type="chain" id="PRO_5043474115" description="Secreted protein" evidence="1">
    <location>
        <begin position="18"/>
        <end position="89"/>
    </location>
</feature>
<evidence type="ECO:0000313" key="2">
    <source>
        <dbReference type="EMBL" id="KAJ8959459.1"/>
    </source>
</evidence>
<organism evidence="2 3">
    <name type="scientific">Aromia moschata</name>
    <dbReference type="NCBI Taxonomy" id="1265417"/>
    <lineage>
        <taxon>Eukaryota</taxon>
        <taxon>Metazoa</taxon>
        <taxon>Ecdysozoa</taxon>
        <taxon>Arthropoda</taxon>
        <taxon>Hexapoda</taxon>
        <taxon>Insecta</taxon>
        <taxon>Pterygota</taxon>
        <taxon>Neoptera</taxon>
        <taxon>Endopterygota</taxon>
        <taxon>Coleoptera</taxon>
        <taxon>Polyphaga</taxon>
        <taxon>Cucujiformia</taxon>
        <taxon>Chrysomeloidea</taxon>
        <taxon>Cerambycidae</taxon>
        <taxon>Cerambycinae</taxon>
        <taxon>Callichromatini</taxon>
        <taxon>Aromia</taxon>
    </lineage>
</organism>
<gene>
    <name evidence="2" type="ORF">NQ318_022156</name>
</gene>
<dbReference type="Proteomes" id="UP001162162">
    <property type="component" value="Unassembled WGS sequence"/>
</dbReference>
<protein>
    <recommendedName>
        <fullName evidence="4">Secreted protein</fullName>
    </recommendedName>
</protein>
<feature type="signal peptide" evidence="1">
    <location>
        <begin position="1"/>
        <end position="17"/>
    </location>
</feature>
<reference evidence="2" key="1">
    <citation type="journal article" date="2023" name="Insect Mol. Biol.">
        <title>Genome sequencing provides insights into the evolution of gene families encoding plant cell wall-degrading enzymes in longhorned beetles.</title>
        <authorList>
            <person name="Shin N.R."/>
            <person name="Okamura Y."/>
            <person name="Kirsch R."/>
            <person name="Pauchet Y."/>
        </authorList>
    </citation>
    <scope>NUCLEOTIDE SEQUENCE</scope>
    <source>
        <strain evidence="2">AMC_N1</strain>
    </source>
</reference>
<evidence type="ECO:0000256" key="1">
    <source>
        <dbReference type="SAM" id="SignalP"/>
    </source>
</evidence>
<sequence length="89" mass="9922">MWMLSVFTNAALGQAQAEPQVVTTLLTVLTSKHYLHDNSSCLYLVLRSKKTPTTIKANERFGHGGETSIHDLATRYQCDVARCILSQIK</sequence>
<dbReference type="EMBL" id="JAPWTK010000013">
    <property type="protein sequence ID" value="KAJ8959459.1"/>
    <property type="molecule type" value="Genomic_DNA"/>
</dbReference>
<keyword evidence="3" id="KW-1185">Reference proteome</keyword>
<accession>A0AAV8Z5Y6</accession>